<protein>
    <submittedName>
        <fullName evidence="1">Uncharacterized protein</fullName>
    </submittedName>
</protein>
<dbReference type="EMBL" id="RBIL01000002">
    <property type="protein sequence ID" value="RKQ86414.1"/>
    <property type="molecule type" value="Genomic_DNA"/>
</dbReference>
<proteinExistence type="predicted"/>
<organism evidence="1 2">
    <name type="scientific">Solirubrobacter pauli</name>
    <dbReference type="NCBI Taxonomy" id="166793"/>
    <lineage>
        <taxon>Bacteria</taxon>
        <taxon>Bacillati</taxon>
        <taxon>Actinomycetota</taxon>
        <taxon>Thermoleophilia</taxon>
        <taxon>Solirubrobacterales</taxon>
        <taxon>Solirubrobacteraceae</taxon>
        <taxon>Solirubrobacter</taxon>
    </lineage>
</organism>
<gene>
    <name evidence="1" type="ORF">C8N24_4426</name>
</gene>
<evidence type="ECO:0000313" key="1">
    <source>
        <dbReference type="EMBL" id="RKQ86414.1"/>
    </source>
</evidence>
<reference evidence="1 2" key="1">
    <citation type="submission" date="2018-10" db="EMBL/GenBank/DDBJ databases">
        <title>Genomic Encyclopedia of Archaeal and Bacterial Type Strains, Phase II (KMG-II): from individual species to whole genera.</title>
        <authorList>
            <person name="Goeker M."/>
        </authorList>
    </citation>
    <scope>NUCLEOTIDE SEQUENCE [LARGE SCALE GENOMIC DNA]</scope>
    <source>
        <strain evidence="1 2">DSM 14954</strain>
    </source>
</reference>
<keyword evidence="2" id="KW-1185">Reference proteome</keyword>
<comment type="caution">
    <text evidence="1">The sequence shown here is derived from an EMBL/GenBank/DDBJ whole genome shotgun (WGS) entry which is preliminary data.</text>
</comment>
<sequence>MIFTAPEVEDFAGVETALTDAFRRSQAAARGAEPIVFVLANEHLLGQNGVPGAMLANALLSGMRTLAAEGHAANAVAVGADHAPEDLQHWIALLAEGRGVAGELVHVGAKHVGKVQS</sequence>
<dbReference type="OrthoDB" id="9847106at2"/>
<dbReference type="RefSeq" id="WP_121254125.1">
    <property type="nucleotide sequence ID" value="NZ_RBIL01000002.1"/>
</dbReference>
<accession>A0A660KZP2</accession>
<dbReference type="AlphaFoldDB" id="A0A660KZP2"/>
<evidence type="ECO:0000313" key="2">
    <source>
        <dbReference type="Proteomes" id="UP000278962"/>
    </source>
</evidence>
<name>A0A660KZP2_9ACTN</name>
<dbReference type="Proteomes" id="UP000278962">
    <property type="component" value="Unassembled WGS sequence"/>
</dbReference>